<evidence type="ECO:0000313" key="1">
    <source>
        <dbReference type="EMBL" id="CAG9976204.1"/>
    </source>
</evidence>
<dbReference type="AlphaFoldDB" id="A0A9N9U0I2"/>
<sequence length="474" mass="54039">MNHLFLVPEIVAVIVKSGSLYKGYLYTCLLVNRAFFQESARLLWYACGGGVWKPSEVGHALADVEHLASVSRKDPQRAQMYANFIRVLQFNEWLDGSEYRGEFEWHHELLSLQFPQLKTVRFIEDGSATRLITGHALLHYAQPNVVEFYVATGSQLSDAFLDTLFSKYNTVTREGLVRFLQRSRQLRVLRIQNVFDDLWSEDVFRIIEQLPDLYAVGLPLIEESWLKEITGFQALTSLHTNISNQGLELLAASLPYLLEVDLHFESLRPSLSVMASFTRLRSLELRFPLGSSFDAQHLLLIARCCLNLKFVAIAERGHRPRASGLNDEFIEQLAHHIPHFWSLCLKIETNEEPMTFRSVQSLCRLCPELVDIILGPITIDWSEIKADAGGGGGQMVMSKDLWGLHFVLHQDQQPLPFNEALEEENRAQSESILQLTRNVASVFPSLSAFSLEGEGKREGERQLWLEVTEYCEGR</sequence>
<reference evidence="1" key="1">
    <citation type="submission" date="2021-10" db="EMBL/GenBank/DDBJ databases">
        <authorList>
            <person name="Piombo E."/>
        </authorList>
    </citation>
    <scope>NUCLEOTIDE SEQUENCE</scope>
</reference>
<organism evidence="1 2">
    <name type="scientific">Clonostachys byssicola</name>
    <dbReference type="NCBI Taxonomy" id="160290"/>
    <lineage>
        <taxon>Eukaryota</taxon>
        <taxon>Fungi</taxon>
        <taxon>Dikarya</taxon>
        <taxon>Ascomycota</taxon>
        <taxon>Pezizomycotina</taxon>
        <taxon>Sordariomycetes</taxon>
        <taxon>Hypocreomycetidae</taxon>
        <taxon>Hypocreales</taxon>
        <taxon>Bionectriaceae</taxon>
        <taxon>Clonostachys</taxon>
    </lineage>
</organism>
<accession>A0A9N9U0I2</accession>
<comment type="caution">
    <text evidence="1">The sequence shown here is derived from an EMBL/GenBank/DDBJ whole genome shotgun (WGS) entry which is preliminary data.</text>
</comment>
<dbReference type="Gene3D" id="3.80.10.10">
    <property type="entry name" value="Ribonuclease Inhibitor"/>
    <property type="match status" value="1"/>
</dbReference>
<dbReference type="OrthoDB" id="5368161at2759"/>
<proteinExistence type="predicted"/>
<evidence type="ECO:0000313" key="2">
    <source>
        <dbReference type="Proteomes" id="UP000754883"/>
    </source>
</evidence>
<dbReference type="EMBL" id="CABFNO020001273">
    <property type="protein sequence ID" value="CAG9976204.1"/>
    <property type="molecule type" value="Genomic_DNA"/>
</dbReference>
<dbReference type="SUPFAM" id="SSF52047">
    <property type="entry name" value="RNI-like"/>
    <property type="match status" value="1"/>
</dbReference>
<protein>
    <submittedName>
        <fullName evidence="1">Uncharacterized protein</fullName>
    </submittedName>
</protein>
<gene>
    <name evidence="1" type="ORF">CBYS24578_00014110</name>
</gene>
<dbReference type="InterPro" id="IPR032675">
    <property type="entry name" value="LRR_dom_sf"/>
</dbReference>
<dbReference type="Proteomes" id="UP000754883">
    <property type="component" value="Unassembled WGS sequence"/>
</dbReference>
<name>A0A9N9U0I2_9HYPO</name>
<keyword evidence="2" id="KW-1185">Reference proteome</keyword>